<evidence type="ECO:0000256" key="1">
    <source>
        <dbReference type="ARBA" id="ARBA00022529"/>
    </source>
</evidence>
<dbReference type="SUPFAM" id="SSF53955">
    <property type="entry name" value="Lysozyme-like"/>
    <property type="match status" value="1"/>
</dbReference>
<dbReference type="EMBL" id="PHKV01000037">
    <property type="protein sequence ID" value="PKV10557.1"/>
    <property type="molecule type" value="Genomic_DNA"/>
</dbReference>
<dbReference type="CDD" id="cd16902">
    <property type="entry name" value="pesticin_lyz"/>
    <property type="match status" value="1"/>
</dbReference>
<dbReference type="InterPro" id="IPR023347">
    <property type="entry name" value="Lysozyme_dom_sf"/>
</dbReference>
<evidence type="ECO:0000313" key="6">
    <source>
        <dbReference type="EMBL" id="PKV14836.1"/>
    </source>
</evidence>
<dbReference type="GO" id="GO:0031640">
    <property type="term" value="P:killing of cells of another organism"/>
    <property type="evidence" value="ECO:0007669"/>
    <property type="project" value="UniProtKB-KW"/>
</dbReference>
<keyword evidence="2" id="KW-0081">Bacteriolytic enzyme</keyword>
<keyword evidence="1" id="KW-0929">Antimicrobial</keyword>
<sequence>MRELTIEELFLVAGAAAAADVDPSEPPTELPPVVVNPPPSEPPTLPPSPPVEQPPPPPQGGGGGNDGDVFVPLPAENRIDNAFIDSVEGGQQLDAYVPNNNGVVIDQSGVTVATGVDLGGQTVESLTALGVDQALVTSLTPYLHLTGQDALSAVQNNPLHITEAQAGALDNAVRSNILNTVVNSYNNSSDYADFYQLPGGVQTAIASVAYQYGPGLATATPNFWTQVTTGHWQDAVTNLNDFGDAYDTRRDREAALIQQDITNGSVPGGG</sequence>
<reference evidence="7 8" key="1">
    <citation type="submission" date="2017-11" db="EMBL/GenBank/DDBJ databases">
        <title>Xanthomonas prunicola sp. nov., a novel pathogen that affects nectarine (Prunus persica var. nectarine) trees.</title>
        <authorList>
            <person name="Lopez M."/>
            <person name="Lopez-Soriano P."/>
            <person name="Garita-Cambronero J."/>
            <person name="Beltran C."/>
            <person name="Taghouti G."/>
            <person name="Portier P."/>
            <person name="Cubero J."/>
            <person name="Fischer-Le Saux M."/>
            <person name="Marco-Noales E."/>
        </authorList>
    </citation>
    <scope>NUCLEOTIDE SEQUENCE [LARGE SCALE GENOMIC DNA]</scope>
    <source>
        <strain evidence="5 7">CFBP8353</strain>
        <strain evidence="6 8">CFBP8354</strain>
    </source>
</reference>
<comment type="caution">
    <text evidence="5">The sequence shown here is derived from an EMBL/GenBank/DDBJ whole genome shotgun (WGS) entry which is preliminary data.</text>
</comment>
<evidence type="ECO:0000256" key="2">
    <source>
        <dbReference type="ARBA" id="ARBA00022638"/>
    </source>
</evidence>
<dbReference type="Proteomes" id="UP000233748">
    <property type="component" value="Unassembled WGS sequence"/>
</dbReference>
<dbReference type="EMBL" id="PHKW01000034">
    <property type="protein sequence ID" value="PKV14836.1"/>
    <property type="molecule type" value="Genomic_DNA"/>
</dbReference>
<evidence type="ECO:0000256" key="3">
    <source>
        <dbReference type="SAM" id="MobiDB-lite"/>
    </source>
</evidence>
<organism evidence="5 7">
    <name type="scientific">Xanthomonas prunicola</name>
    <dbReference type="NCBI Taxonomy" id="2053930"/>
    <lineage>
        <taxon>Bacteria</taxon>
        <taxon>Pseudomonadati</taxon>
        <taxon>Pseudomonadota</taxon>
        <taxon>Gammaproteobacteria</taxon>
        <taxon>Lysobacterales</taxon>
        <taxon>Lysobacteraceae</taxon>
        <taxon>Xanthomonas</taxon>
    </lineage>
</organism>
<evidence type="ECO:0000313" key="8">
    <source>
        <dbReference type="Proteomes" id="UP000233748"/>
    </source>
</evidence>
<evidence type="ECO:0000313" key="7">
    <source>
        <dbReference type="Proteomes" id="UP000233720"/>
    </source>
</evidence>
<evidence type="ECO:0000313" key="5">
    <source>
        <dbReference type="EMBL" id="PKV10557.1"/>
    </source>
</evidence>
<keyword evidence="8" id="KW-1185">Reference proteome</keyword>
<evidence type="ECO:0000259" key="4">
    <source>
        <dbReference type="Pfam" id="PF16754"/>
    </source>
</evidence>
<accession>A0A2N3RDI6</accession>
<gene>
    <name evidence="5" type="ORF">XpruCFBP8353_22825</name>
    <name evidence="6" type="ORF">XpruCFBP8354_22860</name>
</gene>
<dbReference type="AlphaFoldDB" id="A0A2N3RDI6"/>
<dbReference type="Proteomes" id="UP000233720">
    <property type="component" value="Unassembled WGS sequence"/>
</dbReference>
<dbReference type="InterPro" id="IPR031922">
    <property type="entry name" value="Pesticin_C"/>
</dbReference>
<name>A0A2N3RDI6_9XANT</name>
<dbReference type="InterPro" id="IPR023346">
    <property type="entry name" value="Lysozyme-like_dom_sf"/>
</dbReference>
<proteinExistence type="predicted"/>
<protein>
    <submittedName>
        <fullName evidence="5">Pesticin</fullName>
    </submittedName>
</protein>
<feature type="region of interest" description="Disordered" evidence="3">
    <location>
        <begin position="17"/>
        <end position="72"/>
    </location>
</feature>
<dbReference type="GO" id="GO:0003796">
    <property type="term" value="F:lysozyme activity"/>
    <property type="evidence" value="ECO:0007669"/>
    <property type="project" value="InterPro"/>
</dbReference>
<dbReference type="GO" id="GO:0042742">
    <property type="term" value="P:defense response to bacterium"/>
    <property type="evidence" value="ECO:0007669"/>
    <property type="project" value="UniProtKB-KW"/>
</dbReference>
<feature type="domain" description="Pesticin C-terminal" evidence="4">
    <location>
        <begin position="79"/>
        <end position="233"/>
    </location>
</feature>
<dbReference type="Pfam" id="PF16754">
    <property type="entry name" value="Pesticin"/>
    <property type="match status" value="1"/>
</dbReference>
<dbReference type="Gene3D" id="1.10.530.40">
    <property type="match status" value="1"/>
</dbReference>
<feature type="compositionally biased region" description="Pro residues" evidence="3">
    <location>
        <begin position="24"/>
        <end position="59"/>
    </location>
</feature>